<evidence type="ECO:0000313" key="2">
    <source>
        <dbReference type="EMBL" id="MBS0028381.1"/>
    </source>
</evidence>
<keyword evidence="1" id="KW-1133">Transmembrane helix</keyword>
<feature type="transmembrane region" description="Helical" evidence="1">
    <location>
        <begin position="148"/>
        <end position="166"/>
    </location>
</feature>
<gene>
    <name evidence="2" type="ORF">KE626_13765</name>
</gene>
<accession>A0ABS5IZI4</accession>
<evidence type="ECO:0000256" key="1">
    <source>
        <dbReference type="SAM" id="Phobius"/>
    </source>
</evidence>
<dbReference type="Proteomes" id="UP000676386">
    <property type="component" value="Unassembled WGS sequence"/>
</dbReference>
<name>A0ABS5IZI4_9BACT</name>
<proteinExistence type="predicted"/>
<keyword evidence="3" id="KW-1185">Reference proteome</keyword>
<reference evidence="2 3" key="1">
    <citation type="submission" date="2021-04" db="EMBL/GenBank/DDBJ databases">
        <title>Chitinophaga sp. nov., isolated from the rhizosphere soil.</title>
        <authorList>
            <person name="He S."/>
        </authorList>
    </citation>
    <scope>NUCLEOTIDE SEQUENCE [LARGE SCALE GENOMIC DNA]</scope>
    <source>
        <strain evidence="2 3">2R12</strain>
    </source>
</reference>
<evidence type="ECO:0008006" key="4">
    <source>
        <dbReference type="Google" id="ProtNLM"/>
    </source>
</evidence>
<evidence type="ECO:0000313" key="3">
    <source>
        <dbReference type="Proteomes" id="UP000676386"/>
    </source>
</evidence>
<keyword evidence="1" id="KW-0812">Transmembrane</keyword>
<protein>
    <recommendedName>
        <fullName evidence="4">Zinc-finger</fullName>
    </recommendedName>
</protein>
<dbReference type="RefSeq" id="WP_211973497.1">
    <property type="nucleotide sequence ID" value="NZ_CBFHAM010000009.1"/>
</dbReference>
<sequence length="356" mass="38467">MSIEINISNYESYLLSYIDGELNEAEQAALQLFLDKHPQFKQELDLLEGTRLMPDEKIVFENKASLYKTTSVDVVDYEELMLGYIDGELTPAEEQTLQTYLAQHPVARNELLLLQAAKLTPDTSVVFENKASLYRTAQRRISPVYRRIGWGAAAAAVVAGLLIWLLPAGHQPQQTPPVLAHTNTNTVTAPKGNATPVPTPATVVPEIPATADIRTDQPALAKNNKTAASHGRKLAPPVVNSGKTADPVVAATAPKADAPVISQLPSPRNSMDEVVEQHLQQAGNVQVAAVKPETNKEPMLASNVTVASNSVSNKVAPVTEQPGIQGELIMSVSGSDSKILDKVTNVAKFFSRKRNK</sequence>
<keyword evidence="1" id="KW-0472">Membrane</keyword>
<dbReference type="EMBL" id="JAGTXB010000006">
    <property type="protein sequence ID" value="MBS0028381.1"/>
    <property type="molecule type" value="Genomic_DNA"/>
</dbReference>
<organism evidence="2 3">
    <name type="scientific">Chitinophaga hostae</name>
    <dbReference type="NCBI Taxonomy" id="2831022"/>
    <lineage>
        <taxon>Bacteria</taxon>
        <taxon>Pseudomonadati</taxon>
        <taxon>Bacteroidota</taxon>
        <taxon>Chitinophagia</taxon>
        <taxon>Chitinophagales</taxon>
        <taxon>Chitinophagaceae</taxon>
        <taxon>Chitinophaga</taxon>
    </lineage>
</organism>
<comment type="caution">
    <text evidence="2">The sequence shown here is derived from an EMBL/GenBank/DDBJ whole genome shotgun (WGS) entry which is preliminary data.</text>
</comment>